<feature type="compositionally biased region" description="Basic and acidic residues" evidence="1">
    <location>
        <begin position="152"/>
        <end position="172"/>
    </location>
</feature>
<organism evidence="2 3">
    <name type="scientific">Blyttiomyces helicus</name>
    <dbReference type="NCBI Taxonomy" id="388810"/>
    <lineage>
        <taxon>Eukaryota</taxon>
        <taxon>Fungi</taxon>
        <taxon>Fungi incertae sedis</taxon>
        <taxon>Chytridiomycota</taxon>
        <taxon>Chytridiomycota incertae sedis</taxon>
        <taxon>Chytridiomycetes</taxon>
        <taxon>Chytridiomycetes incertae sedis</taxon>
        <taxon>Blyttiomyces</taxon>
    </lineage>
</organism>
<reference evidence="3" key="1">
    <citation type="journal article" date="2018" name="Nat. Microbiol.">
        <title>Leveraging single-cell genomics to expand the fungal tree of life.</title>
        <authorList>
            <person name="Ahrendt S.R."/>
            <person name="Quandt C.A."/>
            <person name="Ciobanu D."/>
            <person name="Clum A."/>
            <person name="Salamov A."/>
            <person name="Andreopoulos B."/>
            <person name="Cheng J.F."/>
            <person name="Woyke T."/>
            <person name="Pelin A."/>
            <person name="Henrissat B."/>
            <person name="Reynolds N.K."/>
            <person name="Benny G.L."/>
            <person name="Smith M.E."/>
            <person name="James T.Y."/>
            <person name="Grigoriev I.V."/>
        </authorList>
    </citation>
    <scope>NUCLEOTIDE SEQUENCE [LARGE SCALE GENOMIC DNA]</scope>
</reference>
<name>A0A4V1ISQ8_9FUNG</name>
<sequence length="230" mass="26069">MSIAEKVEILQVLLAKDTTIKSPKDLKRIQWSRSRSTRCWISPESTSIPPWSLPIRRHPLFSAGMHESSHLRAQTCLRLCSPFLFKSSSEDQSRRLVFLGAFQSVDTPSFSAASDTPSRPPAFSRIFQRVPMSAFSPPDRGRSSGRRQGPPDPRKMGPEHGHRSVGHSREQAEPEDWPSHKIGPLNVQMRESGAEVQRAMRKIRFYVCRLAFGDVSQCSDQRVKILLTEF</sequence>
<dbReference type="AlphaFoldDB" id="A0A4V1ISQ8"/>
<keyword evidence="3" id="KW-1185">Reference proteome</keyword>
<proteinExistence type="predicted"/>
<feature type="region of interest" description="Disordered" evidence="1">
    <location>
        <begin position="108"/>
        <end position="185"/>
    </location>
</feature>
<gene>
    <name evidence="2" type="ORF">BDK51DRAFT_41456</name>
</gene>
<feature type="compositionally biased region" description="Polar residues" evidence="1">
    <location>
        <begin position="108"/>
        <end position="117"/>
    </location>
</feature>
<dbReference type="EMBL" id="KZ993904">
    <property type="protein sequence ID" value="RKO94407.1"/>
    <property type="molecule type" value="Genomic_DNA"/>
</dbReference>
<accession>A0A4V1ISQ8</accession>
<protein>
    <submittedName>
        <fullName evidence="2">Uncharacterized protein</fullName>
    </submittedName>
</protein>
<evidence type="ECO:0000313" key="3">
    <source>
        <dbReference type="Proteomes" id="UP000269721"/>
    </source>
</evidence>
<evidence type="ECO:0000256" key="1">
    <source>
        <dbReference type="SAM" id="MobiDB-lite"/>
    </source>
</evidence>
<dbReference type="Proteomes" id="UP000269721">
    <property type="component" value="Unassembled WGS sequence"/>
</dbReference>
<evidence type="ECO:0000313" key="2">
    <source>
        <dbReference type="EMBL" id="RKO94407.1"/>
    </source>
</evidence>